<dbReference type="SUPFAM" id="SSF52096">
    <property type="entry name" value="ClpP/crotonase"/>
    <property type="match status" value="1"/>
</dbReference>
<dbReference type="PANTHER" id="PTHR10381">
    <property type="entry name" value="ATP-DEPENDENT CLP PROTEASE PROTEOLYTIC SUBUNIT"/>
    <property type="match status" value="1"/>
</dbReference>
<dbReference type="InterPro" id="IPR023562">
    <property type="entry name" value="ClpP/TepA"/>
</dbReference>
<dbReference type="PANTHER" id="PTHR10381:SF70">
    <property type="entry name" value="ATP-DEPENDENT CLP PROTEASE PROTEOLYTIC SUBUNIT"/>
    <property type="match status" value="1"/>
</dbReference>
<keyword evidence="2" id="KW-0645">Protease</keyword>
<accession>A0A3B0U5H7</accession>
<dbReference type="GO" id="GO:0004252">
    <property type="term" value="F:serine-type endopeptidase activity"/>
    <property type="evidence" value="ECO:0007669"/>
    <property type="project" value="UniProtKB-EC"/>
</dbReference>
<gene>
    <name evidence="2" type="ORF">MNBD_BACTEROID04-1840</name>
</gene>
<dbReference type="InterPro" id="IPR029045">
    <property type="entry name" value="ClpP/crotonase-like_dom_sf"/>
</dbReference>
<dbReference type="EC" id="3.4.21.92" evidence="2"/>
<dbReference type="GO" id="GO:0051117">
    <property type="term" value="F:ATPase binding"/>
    <property type="evidence" value="ECO:0007669"/>
    <property type="project" value="TreeGrafter"/>
</dbReference>
<dbReference type="Pfam" id="PF00574">
    <property type="entry name" value="CLP_protease"/>
    <property type="match status" value="1"/>
</dbReference>
<dbReference type="Gene3D" id="3.90.226.10">
    <property type="entry name" value="2-enoyl-CoA Hydratase, Chain A, domain 1"/>
    <property type="match status" value="1"/>
</dbReference>
<reference evidence="2" key="1">
    <citation type="submission" date="2018-06" db="EMBL/GenBank/DDBJ databases">
        <authorList>
            <person name="Zhirakovskaya E."/>
        </authorList>
    </citation>
    <scope>NUCLEOTIDE SEQUENCE</scope>
</reference>
<dbReference type="EMBL" id="UOER01000104">
    <property type="protein sequence ID" value="VAW21732.1"/>
    <property type="molecule type" value="Genomic_DNA"/>
</dbReference>
<organism evidence="2">
    <name type="scientific">hydrothermal vent metagenome</name>
    <dbReference type="NCBI Taxonomy" id="652676"/>
    <lineage>
        <taxon>unclassified sequences</taxon>
        <taxon>metagenomes</taxon>
        <taxon>ecological metagenomes</taxon>
    </lineage>
</organism>
<dbReference type="GO" id="GO:0004176">
    <property type="term" value="F:ATP-dependent peptidase activity"/>
    <property type="evidence" value="ECO:0007669"/>
    <property type="project" value="TreeGrafter"/>
</dbReference>
<dbReference type="GO" id="GO:0006515">
    <property type="term" value="P:protein quality control for misfolded or incompletely synthesized proteins"/>
    <property type="evidence" value="ECO:0007669"/>
    <property type="project" value="TreeGrafter"/>
</dbReference>
<protein>
    <submittedName>
        <fullName evidence="2">ATP-dependent Clp protease proteolytic subunit</fullName>
        <ecNumber evidence="2">3.4.21.92</ecNumber>
    </submittedName>
</protein>
<proteinExistence type="predicted"/>
<sequence>MVPDTFNPLIKVKENLNKILAKNTGKPIAQVEKDSDRDYYMSADEAKKYGLVDEIYKPKNGRR</sequence>
<keyword evidence="1 2" id="KW-0378">Hydrolase</keyword>
<evidence type="ECO:0000256" key="1">
    <source>
        <dbReference type="ARBA" id="ARBA00022801"/>
    </source>
</evidence>
<dbReference type="GO" id="GO:0009368">
    <property type="term" value="C:endopeptidase Clp complex"/>
    <property type="evidence" value="ECO:0007669"/>
    <property type="project" value="TreeGrafter"/>
</dbReference>
<evidence type="ECO:0000313" key="2">
    <source>
        <dbReference type="EMBL" id="VAW21732.1"/>
    </source>
</evidence>
<name>A0A3B0U5H7_9ZZZZ</name>
<dbReference type="AlphaFoldDB" id="A0A3B0U5H7"/>